<keyword evidence="4" id="KW-1185">Reference proteome</keyword>
<dbReference type="EMBL" id="JACIGI010000035">
    <property type="protein sequence ID" value="MBB4287395.1"/>
    <property type="molecule type" value="Genomic_DNA"/>
</dbReference>
<dbReference type="Pfam" id="PF11739">
    <property type="entry name" value="YdbH-like"/>
    <property type="match status" value="1"/>
</dbReference>
<sequence>MTEPETAPPPAPAATPAATGRRHPRRAAVVRAALGAVLGPALLATAVLAAAWWGRAPIVETVAPALLARAGLGPARLTVETLDPGRAVLADVTLAGGRLRAERIVLTYTPRGLAEGHVDRIDIAGAVATAAWSADAGLDAGPVTPWLGGGAGAAGPPTLPFDALTLTDARLTLDTPHGPVRALGDGALDTSADRPALTADVTVWGTGVFAAATVTARPWPTPEATATVSVQAAPRDRAGLARALRGAGTVTAAWRDGVLTLTGEAVEIGATALDPALLHPWHPALAALAAGPLALRLEPAADGTPPRVVLPLGPGLTPGPPRLRGRLHLETRRLTAAAEARPGGTLDLRLNAHDVIVPHVGTGATVKAAGRLTLDGDGPALAWRARTPLRVTLPSVLPRLARAAMPALGGPPAGPVTLTLAGRRDGAPWTARLRPDSDPDGAPAWAVALDGAATLGDAAGRTGRLATAMDGRLTRAAGLHAATLTDVALTVRGLTPAGLTDLAADLSSPRMTLADGTLAGRVDLHGTAAAVAHAALTTGPADLTAAGTLALSASHATLTLDGGALTLARPTAPDGAWRGPDRLALTLAADRAHAASLTWGAPDGAALTLDAALAPLALEDGSITGRLDTLTVAGRLPPRDAVPFAAAATLPTVRVGAWTVADGRADLTLRPAGPEITLAGRLPALPGETAPRPDAGHPLRPLRLEGQLAPDPADPARLAVTLTADAPRRAGVATATGWLARDGSAGRLRLATPPLALGRDGIQPWHLYGKLVDLSASAGTLAVSGTLAWRDGTKPTPDLSIGLADVDAAYGTTRLRRLNGVVRLTGLAPPASPSQELAAAGLDLGLPFSDLVVRYRLDPARRAFVLESARMALAGGTITAGEAVVPLAGFDRVPLMLTVEGLDLAELAALTPLDDLSVTGRVDGRVPLVITPGAVRIDAGRLAAVEPGAVRYAGTALPEGMQGVDLARRALQDFAYTDLSMDVDGRTDDDMAVRVRLEGSNPAVLDGYPFQLNVSLSGPLARMVQDSLRGYAIPDRIRERLRALDLDPAGP</sequence>
<keyword evidence="2" id="KW-0812">Transmembrane</keyword>
<proteinExistence type="predicted"/>
<gene>
    <name evidence="3" type="ORF">GGD88_003142</name>
</gene>
<evidence type="ECO:0000256" key="2">
    <source>
        <dbReference type="SAM" id="Phobius"/>
    </source>
</evidence>
<dbReference type="RefSeq" id="WP_184437095.1">
    <property type="nucleotide sequence ID" value="NZ_JACIGI010000035.1"/>
</dbReference>
<evidence type="ECO:0000313" key="3">
    <source>
        <dbReference type="EMBL" id="MBB4287395.1"/>
    </source>
</evidence>
<comment type="caution">
    <text evidence="3">The sequence shown here is derived from an EMBL/GenBank/DDBJ whole genome shotgun (WGS) entry which is preliminary data.</text>
</comment>
<feature type="compositionally biased region" description="Pro residues" evidence="1">
    <location>
        <begin position="1"/>
        <end position="13"/>
    </location>
</feature>
<evidence type="ECO:0008006" key="5">
    <source>
        <dbReference type="Google" id="ProtNLM"/>
    </source>
</evidence>
<protein>
    <recommendedName>
        <fullName evidence="5">Dicarboxylate transport domain-containing protein</fullName>
    </recommendedName>
</protein>
<dbReference type="AlphaFoldDB" id="A0A7W6S2V9"/>
<reference evidence="3 4" key="1">
    <citation type="submission" date="2020-08" db="EMBL/GenBank/DDBJ databases">
        <title>Genome sequencing of Purple Non-Sulfur Bacteria from various extreme environments.</title>
        <authorList>
            <person name="Mayer M."/>
        </authorList>
    </citation>
    <scope>NUCLEOTIDE SEQUENCE [LARGE SCALE GENOMIC DNA]</scope>
    <source>
        <strain evidence="3 4">JA135</strain>
    </source>
</reference>
<feature type="transmembrane region" description="Helical" evidence="2">
    <location>
        <begin position="28"/>
        <end position="53"/>
    </location>
</feature>
<keyword evidence="2" id="KW-1133">Transmembrane helix</keyword>
<dbReference type="InterPro" id="IPR021730">
    <property type="entry name" value="YdbH"/>
</dbReference>
<evidence type="ECO:0000256" key="1">
    <source>
        <dbReference type="SAM" id="MobiDB-lite"/>
    </source>
</evidence>
<organism evidence="3 4">
    <name type="scientific">Roseospira goensis</name>
    <dbReference type="NCBI Taxonomy" id="391922"/>
    <lineage>
        <taxon>Bacteria</taxon>
        <taxon>Pseudomonadati</taxon>
        <taxon>Pseudomonadota</taxon>
        <taxon>Alphaproteobacteria</taxon>
        <taxon>Rhodospirillales</taxon>
        <taxon>Rhodospirillaceae</taxon>
        <taxon>Roseospira</taxon>
    </lineage>
</organism>
<dbReference type="Proteomes" id="UP000555728">
    <property type="component" value="Unassembled WGS sequence"/>
</dbReference>
<evidence type="ECO:0000313" key="4">
    <source>
        <dbReference type="Proteomes" id="UP000555728"/>
    </source>
</evidence>
<name>A0A7W6S2V9_9PROT</name>
<accession>A0A7W6S2V9</accession>
<keyword evidence="2" id="KW-0472">Membrane</keyword>
<feature type="region of interest" description="Disordered" evidence="1">
    <location>
        <begin position="1"/>
        <end position="23"/>
    </location>
</feature>